<dbReference type="EMBL" id="CP149822">
    <property type="protein sequence ID" value="WZN39912.1"/>
    <property type="molecule type" value="Genomic_DNA"/>
</dbReference>
<dbReference type="RefSeq" id="WP_341834876.1">
    <property type="nucleotide sequence ID" value="NZ_CP149822.1"/>
</dbReference>
<dbReference type="InterPro" id="IPR011701">
    <property type="entry name" value="MFS"/>
</dbReference>
<feature type="transmembrane region" description="Helical" evidence="6">
    <location>
        <begin position="284"/>
        <end position="301"/>
    </location>
</feature>
<keyword evidence="5 6" id="KW-0472">Membrane</keyword>
<feature type="transmembrane region" description="Helical" evidence="6">
    <location>
        <begin position="307"/>
        <end position="326"/>
    </location>
</feature>
<feature type="transmembrane region" description="Helical" evidence="6">
    <location>
        <begin position="380"/>
        <end position="400"/>
    </location>
</feature>
<keyword evidence="9" id="KW-1185">Reference proteome</keyword>
<dbReference type="InterPro" id="IPR036259">
    <property type="entry name" value="MFS_trans_sf"/>
</dbReference>
<dbReference type="PANTHER" id="PTHR43124">
    <property type="entry name" value="PURINE EFFLUX PUMP PBUE"/>
    <property type="match status" value="1"/>
</dbReference>
<keyword evidence="3 6" id="KW-0812">Transmembrane</keyword>
<dbReference type="PANTHER" id="PTHR43124:SF3">
    <property type="entry name" value="CHLORAMPHENICOL EFFLUX PUMP RV0191"/>
    <property type="match status" value="1"/>
</dbReference>
<evidence type="ECO:0000256" key="6">
    <source>
        <dbReference type="SAM" id="Phobius"/>
    </source>
</evidence>
<proteinExistence type="predicted"/>
<dbReference type="PROSITE" id="PS50850">
    <property type="entry name" value="MFS"/>
    <property type="match status" value="1"/>
</dbReference>
<comment type="subcellular location">
    <subcellularLocation>
        <location evidence="1">Cell membrane</location>
        <topology evidence="1">Multi-pass membrane protein</topology>
    </subcellularLocation>
</comment>
<evidence type="ECO:0000256" key="3">
    <source>
        <dbReference type="ARBA" id="ARBA00022692"/>
    </source>
</evidence>
<evidence type="ECO:0000313" key="8">
    <source>
        <dbReference type="EMBL" id="WZN39912.1"/>
    </source>
</evidence>
<keyword evidence="4 6" id="KW-1133">Transmembrane helix</keyword>
<feature type="transmembrane region" description="Helical" evidence="6">
    <location>
        <begin position="140"/>
        <end position="160"/>
    </location>
</feature>
<feature type="transmembrane region" description="Helical" evidence="6">
    <location>
        <begin position="16"/>
        <end position="36"/>
    </location>
</feature>
<evidence type="ECO:0000256" key="2">
    <source>
        <dbReference type="ARBA" id="ARBA00022475"/>
    </source>
</evidence>
<dbReference type="Proteomes" id="UP001485459">
    <property type="component" value="Chromosome"/>
</dbReference>
<dbReference type="InterPro" id="IPR020846">
    <property type="entry name" value="MFS_dom"/>
</dbReference>
<feature type="transmembrane region" description="Helical" evidence="6">
    <location>
        <begin position="82"/>
        <end position="101"/>
    </location>
</feature>
<dbReference type="Gene3D" id="1.20.1250.20">
    <property type="entry name" value="MFS general substrate transporter like domains"/>
    <property type="match status" value="1"/>
</dbReference>
<sequence length="421" mass="46451">METHAPKHPVFTRYQVLMIVLLSLMQFTVVLDFMVMNPLGEILLHDFTARQFGMVVAAYPFSACISAIATAGFADKFDRKKILMVFYTGFIIGTYFCALANDYPTLLIARIVTGLFGGVISSIGLAIIVDLFRPETRGRVMGYTQMAFAMSQILGIPIGWELAIRFNWHFPFWMIAVFGTMLGLLLGYFMQPITGHLGKNTEKNAFKHLAHTVQNPRYRLAFFTTVLIATGGYMLMPFGNAFSQHNMGISKHDITLLFMASGLANLLVSPIIGRLSDKIGRANIFYAASTLTLVMVLIYTNRGITPLYLALIINVLMMVSVFARIIPMQATMTSLPTLQDRGSFMSINAAVQQLSGGIAAMAASRIVHSTETGYLEHYPVLGYVIAVALVITMVMMYFLNRQVVAEAAARQPEPGKMAAAT</sequence>
<evidence type="ECO:0000259" key="7">
    <source>
        <dbReference type="PROSITE" id="PS50850"/>
    </source>
</evidence>
<organism evidence="8 9">
    <name type="scientific">Chitinophaga pollutisoli</name>
    <dbReference type="NCBI Taxonomy" id="3133966"/>
    <lineage>
        <taxon>Bacteria</taxon>
        <taxon>Pseudomonadati</taxon>
        <taxon>Bacteroidota</taxon>
        <taxon>Chitinophagia</taxon>
        <taxon>Chitinophagales</taxon>
        <taxon>Chitinophagaceae</taxon>
        <taxon>Chitinophaga</taxon>
    </lineage>
</organism>
<feature type="transmembrane region" description="Helical" evidence="6">
    <location>
        <begin position="220"/>
        <end position="242"/>
    </location>
</feature>
<dbReference type="InterPro" id="IPR050189">
    <property type="entry name" value="MFS_Efflux_Transporters"/>
</dbReference>
<feature type="domain" description="Major facilitator superfamily (MFS) profile" evidence="7">
    <location>
        <begin position="12"/>
        <end position="404"/>
    </location>
</feature>
<feature type="transmembrane region" description="Helical" evidence="6">
    <location>
        <begin position="254"/>
        <end position="272"/>
    </location>
</feature>
<evidence type="ECO:0000256" key="5">
    <source>
        <dbReference type="ARBA" id="ARBA00023136"/>
    </source>
</evidence>
<accession>A0ABZ2YKQ0</accession>
<dbReference type="Pfam" id="PF07690">
    <property type="entry name" value="MFS_1"/>
    <property type="match status" value="2"/>
</dbReference>
<dbReference type="SUPFAM" id="SSF103473">
    <property type="entry name" value="MFS general substrate transporter"/>
    <property type="match status" value="1"/>
</dbReference>
<evidence type="ECO:0000256" key="1">
    <source>
        <dbReference type="ARBA" id="ARBA00004651"/>
    </source>
</evidence>
<gene>
    <name evidence="8" type="ORF">WJU16_18200</name>
</gene>
<evidence type="ECO:0000256" key="4">
    <source>
        <dbReference type="ARBA" id="ARBA00022989"/>
    </source>
</evidence>
<reference evidence="9" key="1">
    <citation type="submission" date="2024-03" db="EMBL/GenBank/DDBJ databases">
        <title>Chitinophaga horti sp. nov., isolated from garden soil.</title>
        <authorList>
            <person name="Lee D.S."/>
            <person name="Han D.M."/>
            <person name="Baek J.H."/>
            <person name="Choi D.G."/>
            <person name="Jeon J.H."/>
            <person name="Jeon C.O."/>
        </authorList>
    </citation>
    <scope>NUCLEOTIDE SEQUENCE [LARGE SCALE GENOMIC DNA]</scope>
    <source>
        <strain evidence="9">GPA1</strain>
    </source>
</reference>
<protein>
    <submittedName>
        <fullName evidence="8">MFS transporter</fullName>
    </submittedName>
</protein>
<feature type="transmembrane region" description="Helical" evidence="6">
    <location>
        <begin position="347"/>
        <end position="368"/>
    </location>
</feature>
<evidence type="ECO:0000313" key="9">
    <source>
        <dbReference type="Proteomes" id="UP001485459"/>
    </source>
</evidence>
<feature type="transmembrane region" description="Helical" evidence="6">
    <location>
        <begin position="172"/>
        <end position="190"/>
    </location>
</feature>
<dbReference type="CDD" id="cd17324">
    <property type="entry name" value="MFS_NepI_like"/>
    <property type="match status" value="1"/>
</dbReference>
<name>A0ABZ2YKQ0_9BACT</name>
<keyword evidence="2" id="KW-1003">Cell membrane</keyword>
<feature type="transmembrane region" description="Helical" evidence="6">
    <location>
        <begin position="56"/>
        <end position="75"/>
    </location>
</feature>
<feature type="transmembrane region" description="Helical" evidence="6">
    <location>
        <begin position="107"/>
        <end position="128"/>
    </location>
</feature>